<proteinExistence type="predicted"/>
<name>A0A5J9SSA6_9POAL</name>
<feature type="non-terminal residue" evidence="1">
    <location>
        <position position="1"/>
    </location>
</feature>
<protein>
    <submittedName>
        <fullName evidence="1">Uncharacterized protein</fullName>
    </submittedName>
</protein>
<dbReference type="Proteomes" id="UP000324897">
    <property type="component" value="Unassembled WGS sequence"/>
</dbReference>
<organism evidence="1 2">
    <name type="scientific">Eragrostis curvula</name>
    <name type="common">weeping love grass</name>
    <dbReference type="NCBI Taxonomy" id="38414"/>
    <lineage>
        <taxon>Eukaryota</taxon>
        <taxon>Viridiplantae</taxon>
        <taxon>Streptophyta</taxon>
        <taxon>Embryophyta</taxon>
        <taxon>Tracheophyta</taxon>
        <taxon>Spermatophyta</taxon>
        <taxon>Magnoliopsida</taxon>
        <taxon>Liliopsida</taxon>
        <taxon>Poales</taxon>
        <taxon>Poaceae</taxon>
        <taxon>PACMAD clade</taxon>
        <taxon>Chloridoideae</taxon>
        <taxon>Eragrostideae</taxon>
        <taxon>Eragrostidinae</taxon>
        <taxon>Eragrostis</taxon>
    </lineage>
</organism>
<dbReference type="Gramene" id="TVU01807">
    <property type="protein sequence ID" value="TVU01807"/>
    <property type="gene ID" value="EJB05_52729"/>
</dbReference>
<dbReference type="AlphaFoldDB" id="A0A5J9SSA6"/>
<gene>
    <name evidence="1" type="ORF">EJB05_52729</name>
</gene>
<comment type="caution">
    <text evidence="1">The sequence shown here is derived from an EMBL/GenBank/DDBJ whole genome shotgun (WGS) entry which is preliminary data.</text>
</comment>
<keyword evidence="2" id="KW-1185">Reference proteome</keyword>
<dbReference type="OrthoDB" id="341421at2759"/>
<evidence type="ECO:0000313" key="1">
    <source>
        <dbReference type="EMBL" id="TVU01807.1"/>
    </source>
</evidence>
<sequence length="144" mass="16565">MDIGGCRILEPYGRDATVQALGKDYELPLRLLPHTNRCLLLGRLPPLQPQVTTIVQPSRKERHNLSSDFRTCFEALPANFNTSWALRVPSTGWNQHWQLHLRVSHVGFFSFILPVHFIRYNISLLQKIGLDEAEVPSHYFSDDD</sequence>
<reference evidence="1 2" key="1">
    <citation type="journal article" date="2019" name="Sci. Rep.">
        <title>A high-quality genome of Eragrostis curvula grass provides insights into Poaceae evolution and supports new strategies to enhance forage quality.</title>
        <authorList>
            <person name="Carballo J."/>
            <person name="Santos B.A.C.M."/>
            <person name="Zappacosta D."/>
            <person name="Garbus I."/>
            <person name="Selva J.P."/>
            <person name="Gallo C.A."/>
            <person name="Diaz A."/>
            <person name="Albertini E."/>
            <person name="Caccamo M."/>
            <person name="Echenique V."/>
        </authorList>
    </citation>
    <scope>NUCLEOTIDE SEQUENCE [LARGE SCALE GENOMIC DNA]</scope>
    <source>
        <strain evidence="2">cv. Victoria</strain>
        <tissue evidence="1">Leaf</tissue>
    </source>
</reference>
<evidence type="ECO:0000313" key="2">
    <source>
        <dbReference type="Proteomes" id="UP000324897"/>
    </source>
</evidence>
<accession>A0A5J9SSA6</accession>
<dbReference type="EMBL" id="RWGY01000388">
    <property type="protein sequence ID" value="TVU01807.1"/>
    <property type="molecule type" value="Genomic_DNA"/>
</dbReference>